<proteinExistence type="predicted"/>
<comment type="caution">
    <text evidence="1">The sequence shown here is derived from an EMBL/GenBank/DDBJ whole genome shotgun (WGS) entry which is preliminary data.</text>
</comment>
<dbReference type="EMBL" id="VHII01000019">
    <property type="protein sequence ID" value="KAF1375584.1"/>
    <property type="molecule type" value="Genomic_DNA"/>
</dbReference>
<keyword evidence="2" id="KW-1185">Reference proteome</keyword>
<reference evidence="1 2" key="1">
    <citation type="submission" date="2019-06" db="EMBL/GenBank/DDBJ databases">
        <title>A chromosome-scale genome assembly of the European perch, Perca fluviatilis.</title>
        <authorList>
            <person name="Roques C."/>
            <person name="Zahm M."/>
            <person name="Cabau C."/>
            <person name="Klopp C."/>
            <person name="Bouchez O."/>
            <person name="Donnadieu C."/>
            <person name="Kuhl H."/>
            <person name="Gislard M."/>
            <person name="Guendouz S."/>
            <person name="Journot L."/>
            <person name="Haffray P."/>
            <person name="Bestin A."/>
            <person name="Morvezen R."/>
            <person name="Feron R."/>
            <person name="Wen M."/>
            <person name="Jouanno E."/>
            <person name="Herpin A."/>
            <person name="Schartl M."/>
            <person name="Postlethwait J."/>
            <person name="Schaerlinger B."/>
            <person name="Chardard D."/>
            <person name="Lecocq T."/>
            <person name="Poncet C."/>
            <person name="Jaffrelo L."/>
            <person name="Lampietro C."/>
            <person name="Guiguen Y."/>
        </authorList>
    </citation>
    <scope>NUCLEOTIDE SEQUENCE [LARGE SCALE GENOMIC DNA]</scope>
    <source>
        <tissue evidence="1">Blood</tissue>
    </source>
</reference>
<gene>
    <name evidence="1" type="ORF">PFLUV_G00221700</name>
</gene>
<evidence type="ECO:0000313" key="1">
    <source>
        <dbReference type="EMBL" id="KAF1375584.1"/>
    </source>
</evidence>
<name>A0A6A5EHT8_PERFL</name>
<organism evidence="1 2">
    <name type="scientific">Perca fluviatilis</name>
    <name type="common">European perch</name>
    <dbReference type="NCBI Taxonomy" id="8168"/>
    <lineage>
        <taxon>Eukaryota</taxon>
        <taxon>Metazoa</taxon>
        <taxon>Chordata</taxon>
        <taxon>Craniata</taxon>
        <taxon>Vertebrata</taxon>
        <taxon>Euteleostomi</taxon>
        <taxon>Actinopterygii</taxon>
        <taxon>Neopterygii</taxon>
        <taxon>Teleostei</taxon>
        <taxon>Neoteleostei</taxon>
        <taxon>Acanthomorphata</taxon>
        <taxon>Eupercaria</taxon>
        <taxon>Perciformes</taxon>
        <taxon>Percoidei</taxon>
        <taxon>Percidae</taxon>
        <taxon>Percinae</taxon>
        <taxon>Perca</taxon>
    </lineage>
</organism>
<accession>A0A6A5EHT8</accession>
<protein>
    <submittedName>
        <fullName evidence="1">Uncharacterized protein</fullName>
    </submittedName>
</protein>
<sequence length="71" mass="8215">MAEERLIGEDKHPFVLFSSVSAEPLRKILQSDILKFSRRNFYQLLKCLDKLKPSWMCELVIAVYLDCPPSG</sequence>
<dbReference type="Proteomes" id="UP000465112">
    <property type="component" value="Chromosome 19"/>
</dbReference>
<evidence type="ECO:0000313" key="2">
    <source>
        <dbReference type="Proteomes" id="UP000465112"/>
    </source>
</evidence>
<dbReference type="AlphaFoldDB" id="A0A6A5EHT8"/>